<dbReference type="RefSeq" id="WP_242704669.1">
    <property type="nucleotide sequence ID" value="NZ_JAFREL020000003.1"/>
</dbReference>
<gene>
    <name evidence="2" type="ORF">JZO67_003881</name>
</gene>
<organism evidence="2 3">
    <name type="scientific">Candidatus Enterococcus ferrettii</name>
    <dbReference type="NCBI Taxonomy" id="2815324"/>
    <lineage>
        <taxon>Bacteria</taxon>
        <taxon>Bacillati</taxon>
        <taxon>Bacillota</taxon>
        <taxon>Bacilli</taxon>
        <taxon>Lactobacillales</taxon>
        <taxon>Enterococcaceae</taxon>
        <taxon>Enterococcus</taxon>
    </lineage>
</organism>
<sequence length="341" mass="39441">MKLGMKQVTSMKKVSLEKRFNDYYTETKDSVLVIQCAIAAAIRNSFSTSDFSFLAQDLIRSLFLTDDAVRSIPLSCVYFRDYFSDDEWQTVINRLFSSPEEFEQITKKSSIYIEKLRPRFTSGEQPTDKKTSMISYFKDAAGKRHSWTLSNINPDITKEEHYALLSILGTLTIFEKDGIRRFVEPIYADFRIFEPGFDRRNEEEAAELQKMMGSLLPITTKEIPEAVPSFDQTAALQEQFIDSIDDEIENEEDDLYDDLTELEKELPDLAMKLILEGKPIDEVQQAIDRRKEEQAFDSQAVPVGKTLSNKERFQQVLAQKNRSKQNKSSLLSQINRRGKRR</sequence>
<reference evidence="2 3" key="1">
    <citation type="submission" date="2021-03" db="EMBL/GenBank/DDBJ databases">
        <authorList>
            <person name="Gilmore M.S."/>
            <person name="Schwartzman J."/>
            <person name="Van Tyne D."/>
            <person name="Martin M."/>
            <person name="Earl A.M."/>
            <person name="Manson A.L."/>
            <person name="Straub T."/>
            <person name="Salamzade R."/>
            <person name="Saavedra J."/>
            <person name="Lebreton F."/>
            <person name="Prichula J."/>
            <person name="Schaufler K."/>
            <person name="Gaca A."/>
            <person name="Sgardioli B."/>
            <person name="Wagenaar J."/>
            <person name="Strong T."/>
        </authorList>
    </citation>
    <scope>NUCLEOTIDE SEQUENCE [LARGE SCALE GENOMIC DNA]</scope>
    <source>
        <strain evidence="2 3">665A</strain>
    </source>
</reference>
<dbReference type="Proteomes" id="UP000664357">
    <property type="component" value="Unassembled WGS sequence"/>
</dbReference>
<comment type="caution">
    <text evidence="2">The sequence shown here is derived from an EMBL/GenBank/DDBJ whole genome shotgun (WGS) entry which is preliminary data.</text>
</comment>
<reference evidence="2 3" key="2">
    <citation type="submission" date="2024-02" db="EMBL/GenBank/DDBJ databases">
        <title>The Genome Sequence of Enterococcus sp. DIV0159.</title>
        <authorList>
            <person name="Earl A."/>
            <person name="Manson A."/>
            <person name="Gilmore M."/>
            <person name="Sanders J."/>
            <person name="Shea T."/>
            <person name="Howe W."/>
            <person name="Livny J."/>
            <person name="Cuomo C."/>
            <person name="Neafsey D."/>
            <person name="Birren B."/>
        </authorList>
    </citation>
    <scope>NUCLEOTIDE SEQUENCE [LARGE SCALE GENOMIC DNA]</scope>
    <source>
        <strain evidence="2 3">665A</strain>
    </source>
</reference>
<protein>
    <submittedName>
        <fullName evidence="2">Uncharacterized protein</fullName>
    </submittedName>
</protein>
<dbReference type="EMBL" id="JAFREL020000003">
    <property type="protein sequence ID" value="MEO1771899.1"/>
    <property type="molecule type" value="Genomic_DNA"/>
</dbReference>
<feature type="compositionally biased region" description="Polar residues" evidence="1">
    <location>
        <begin position="317"/>
        <end position="335"/>
    </location>
</feature>
<evidence type="ECO:0000313" key="3">
    <source>
        <dbReference type="Proteomes" id="UP000664357"/>
    </source>
</evidence>
<evidence type="ECO:0000256" key="1">
    <source>
        <dbReference type="SAM" id="MobiDB-lite"/>
    </source>
</evidence>
<name>A0ABV0ETD2_9ENTE</name>
<keyword evidence="3" id="KW-1185">Reference proteome</keyword>
<evidence type="ECO:0000313" key="2">
    <source>
        <dbReference type="EMBL" id="MEO1771899.1"/>
    </source>
</evidence>
<accession>A0ABV0ETD2</accession>
<feature type="region of interest" description="Disordered" evidence="1">
    <location>
        <begin position="317"/>
        <end position="341"/>
    </location>
</feature>
<proteinExistence type="predicted"/>